<dbReference type="PROSITE" id="PS50928">
    <property type="entry name" value="ABC_TM1"/>
    <property type="match status" value="1"/>
</dbReference>
<keyword evidence="3" id="KW-1003">Cell membrane</keyword>
<dbReference type="PANTHER" id="PTHR43386">
    <property type="entry name" value="OLIGOPEPTIDE TRANSPORT SYSTEM PERMEASE PROTEIN APPC"/>
    <property type="match status" value="1"/>
</dbReference>
<evidence type="ECO:0000256" key="5">
    <source>
        <dbReference type="ARBA" id="ARBA00022989"/>
    </source>
</evidence>
<feature type="domain" description="ABC transmembrane type-1" evidence="8">
    <location>
        <begin position="89"/>
        <end position="278"/>
    </location>
</feature>
<reference evidence="9 10" key="1">
    <citation type="submission" date="2019-08" db="EMBL/GenBank/DDBJ databases">
        <title>Bacterial whole genome sequence for Glaciihabitans sp. CHu50b-6-2.</title>
        <authorList>
            <person name="Jin L."/>
        </authorList>
    </citation>
    <scope>NUCLEOTIDE SEQUENCE [LARGE SCALE GENOMIC DNA]</scope>
    <source>
        <strain evidence="9 10">CHu50b-6-2</strain>
    </source>
</reference>
<keyword evidence="4 7" id="KW-0812">Transmembrane</keyword>
<feature type="transmembrane region" description="Helical" evidence="7">
    <location>
        <begin position="24"/>
        <end position="50"/>
    </location>
</feature>
<evidence type="ECO:0000313" key="9">
    <source>
        <dbReference type="EMBL" id="TXN30399.1"/>
    </source>
</evidence>
<evidence type="ECO:0000256" key="6">
    <source>
        <dbReference type="ARBA" id="ARBA00023136"/>
    </source>
</evidence>
<feature type="transmembrane region" description="Helical" evidence="7">
    <location>
        <begin position="253"/>
        <end position="278"/>
    </location>
</feature>
<dbReference type="Gene3D" id="1.10.3720.10">
    <property type="entry name" value="MetI-like"/>
    <property type="match status" value="1"/>
</dbReference>
<feature type="transmembrane region" description="Helical" evidence="7">
    <location>
        <begin position="92"/>
        <end position="116"/>
    </location>
</feature>
<dbReference type="Pfam" id="PF00528">
    <property type="entry name" value="BPD_transp_1"/>
    <property type="match status" value="1"/>
</dbReference>
<keyword evidence="10" id="KW-1185">Reference proteome</keyword>
<evidence type="ECO:0000259" key="8">
    <source>
        <dbReference type="PROSITE" id="PS50928"/>
    </source>
</evidence>
<gene>
    <name evidence="9" type="ORF">FVP33_10390</name>
</gene>
<dbReference type="RefSeq" id="WP_147783583.1">
    <property type="nucleotide sequence ID" value="NZ_VRMG01000007.1"/>
</dbReference>
<dbReference type="InterPro" id="IPR035906">
    <property type="entry name" value="MetI-like_sf"/>
</dbReference>
<evidence type="ECO:0000256" key="7">
    <source>
        <dbReference type="RuleBase" id="RU363032"/>
    </source>
</evidence>
<evidence type="ECO:0000256" key="4">
    <source>
        <dbReference type="ARBA" id="ARBA00022692"/>
    </source>
</evidence>
<dbReference type="CDD" id="cd06261">
    <property type="entry name" value="TM_PBP2"/>
    <property type="match status" value="1"/>
</dbReference>
<keyword evidence="5 7" id="KW-1133">Transmembrane helix</keyword>
<comment type="similarity">
    <text evidence="7">Belongs to the binding-protein-dependent transport system permease family.</text>
</comment>
<feature type="transmembrane region" description="Helical" evidence="7">
    <location>
        <begin position="128"/>
        <end position="147"/>
    </location>
</feature>
<dbReference type="AlphaFoldDB" id="A0A5C8UQ36"/>
<evidence type="ECO:0000313" key="10">
    <source>
        <dbReference type="Proteomes" id="UP000321379"/>
    </source>
</evidence>
<comment type="subcellular location">
    <subcellularLocation>
        <location evidence="1 7">Cell membrane</location>
        <topology evidence="1 7">Multi-pass membrane protein</topology>
    </subcellularLocation>
</comment>
<feature type="transmembrane region" description="Helical" evidence="7">
    <location>
        <begin position="210"/>
        <end position="233"/>
    </location>
</feature>
<evidence type="ECO:0000256" key="2">
    <source>
        <dbReference type="ARBA" id="ARBA00022448"/>
    </source>
</evidence>
<protein>
    <submittedName>
        <fullName evidence="9">ABC transporter permease</fullName>
    </submittedName>
</protein>
<dbReference type="GO" id="GO:0005886">
    <property type="term" value="C:plasma membrane"/>
    <property type="evidence" value="ECO:0007669"/>
    <property type="project" value="UniProtKB-SubCell"/>
</dbReference>
<keyword evidence="2 7" id="KW-0813">Transport</keyword>
<dbReference type="SUPFAM" id="SSF161098">
    <property type="entry name" value="MetI-like"/>
    <property type="match status" value="1"/>
</dbReference>
<accession>A0A5C8UQ36</accession>
<dbReference type="InterPro" id="IPR050366">
    <property type="entry name" value="BP-dependent_transpt_permease"/>
</dbReference>
<dbReference type="EMBL" id="VRMG01000007">
    <property type="protein sequence ID" value="TXN30399.1"/>
    <property type="molecule type" value="Genomic_DNA"/>
</dbReference>
<dbReference type="GO" id="GO:0055085">
    <property type="term" value="P:transmembrane transport"/>
    <property type="evidence" value="ECO:0007669"/>
    <property type="project" value="InterPro"/>
</dbReference>
<proteinExistence type="inferred from homology"/>
<dbReference type="InterPro" id="IPR000515">
    <property type="entry name" value="MetI-like"/>
</dbReference>
<name>A0A5C8UQ36_9MICO</name>
<organism evidence="9 10">
    <name type="scientific">Lacisediminihabitans profunda</name>
    <dbReference type="NCBI Taxonomy" id="2594790"/>
    <lineage>
        <taxon>Bacteria</taxon>
        <taxon>Bacillati</taxon>
        <taxon>Actinomycetota</taxon>
        <taxon>Actinomycetes</taxon>
        <taxon>Micrococcales</taxon>
        <taxon>Microbacteriaceae</taxon>
        <taxon>Lacisediminihabitans</taxon>
    </lineage>
</organism>
<comment type="caution">
    <text evidence="9">The sequence shown here is derived from an EMBL/GenBank/DDBJ whole genome shotgun (WGS) entry which is preliminary data.</text>
</comment>
<keyword evidence="6 7" id="KW-0472">Membrane</keyword>
<dbReference type="PANTHER" id="PTHR43386:SF1">
    <property type="entry name" value="D,D-DIPEPTIDE TRANSPORT SYSTEM PERMEASE PROTEIN DDPC-RELATED"/>
    <property type="match status" value="1"/>
</dbReference>
<evidence type="ECO:0000256" key="1">
    <source>
        <dbReference type="ARBA" id="ARBA00004651"/>
    </source>
</evidence>
<evidence type="ECO:0000256" key="3">
    <source>
        <dbReference type="ARBA" id="ARBA00022475"/>
    </source>
</evidence>
<sequence>MRVTQPSDSVPLSLRSLAARRFGAVSWVGFAAWIIVIAFLLLAVFGPLFIATDPLRQTPGALLPIGSPGHPLGTDNLGRDELSRLVHGARPLIGIALLSTLFAALIGTTIGLIAGYSGGWIDQLLMRTTDLVLAFPSLLLIILLVSVTGAGPFPLVTGITVAMAPSFARLVRALCAREMARDYVTSATLAGTRAPRIMLVEILPNLTGPLLVQVMTTISVAAGFSAGMSYIGLGIQPPQPDWGYMVQAAQQFIYSQPSLIILPATCTLLFVVACNFVGDDLRDRFDLRRDL</sequence>
<dbReference type="Proteomes" id="UP000321379">
    <property type="component" value="Unassembled WGS sequence"/>
</dbReference>